<proteinExistence type="predicted"/>
<dbReference type="RefSeq" id="WP_132746099.1">
    <property type="nucleotide sequence ID" value="NZ_SLXK01000013.1"/>
</dbReference>
<evidence type="ECO:0000313" key="1">
    <source>
        <dbReference type="EMBL" id="TCP28982.1"/>
    </source>
</evidence>
<accession>A0A4R2P2X2</accession>
<dbReference type="Proteomes" id="UP000295416">
    <property type="component" value="Unassembled WGS sequence"/>
</dbReference>
<dbReference type="AlphaFoldDB" id="A0A4R2P2X2"/>
<organism evidence="1 2">
    <name type="scientific">Scopulibacillus darangshiensis</name>
    <dbReference type="NCBI Taxonomy" id="442528"/>
    <lineage>
        <taxon>Bacteria</taxon>
        <taxon>Bacillati</taxon>
        <taxon>Bacillota</taxon>
        <taxon>Bacilli</taxon>
        <taxon>Bacillales</taxon>
        <taxon>Sporolactobacillaceae</taxon>
        <taxon>Scopulibacillus</taxon>
    </lineage>
</organism>
<keyword evidence="2" id="KW-1185">Reference proteome</keyword>
<dbReference type="EMBL" id="SLXK01000013">
    <property type="protein sequence ID" value="TCP28982.1"/>
    <property type="molecule type" value="Genomic_DNA"/>
</dbReference>
<protein>
    <submittedName>
        <fullName evidence="1">Uncharacterized protein</fullName>
    </submittedName>
</protein>
<evidence type="ECO:0000313" key="2">
    <source>
        <dbReference type="Proteomes" id="UP000295416"/>
    </source>
</evidence>
<gene>
    <name evidence="1" type="ORF">EV207_11315</name>
</gene>
<name>A0A4R2P2X2_9BACL</name>
<dbReference type="OrthoDB" id="1801651at2"/>
<reference evidence="1 2" key="1">
    <citation type="submission" date="2019-03" db="EMBL/GenBank/DDBJ databases">
        <title>Genomic Encyclopedia of Type Strains, Phase IV (KMG-IV): sequencing the most valuable type-strain genomes for metagenomic binning, comparative biology and taxonomic classification.</title>
        <authorList>
            <person name="Goeker M."/>
        </authorList>
    </citation>
    <scope>NUCLEOTIDE SEQUENCE [LARGE SCALE GENOMIC DNA]</scope>
    <source>
        <strain evidence="1 2">DSM 19377</strain>
    </source>
</reference>
<sequence>MRYNEIDLRKLLKKEFETLSLKEQIEVNILNFIRTIHVNHQDFYTSSFDSKYHGDLEMAFKKDADRVIGHCRILVKNDDITLDYLFTENGFELLEDTIKG</sequence>
<comment type="caution">
    <text evidence="1">The sequence shown here is derived from an EMBL/GenBank/DDBJ whole genome shotgun (WGS) entry which is preliminary data.</text>
</comment>